<keyword evidence="5" id="KW-1185">Reference proteome</keyword>
<dbReference type="EMBL" id="JACVVK020000266">
    <property type="protein sequence ID" value="KAK7481165.1"/>
    <property type="molecule type" value="Genomic_DNA"/>
</dbReference>
<dbReference type="InterPro" id="IPR007889">
    <property type="entry name" value="HTH_Psq"/>
</dbReference>
<dbReference type="Proteomes" id="UP001519460">
    <property type="component" value="Unassembled WGS sequence"/>
</dbReference>
<keyword evidence="1" id="KW-0238">DNA-binding</keyword>
<evidence type="ECO:0000256" key="2">
    <source>
        <dbReference type="ARBA" id="ARBA00023242"/>
    </source>
</evidence>
<name>A0ABD0K2T2_9CAEN</name>
<evidence type="ECO:0000256" key="1">
    <source>
        <dbReference type="ARBA" id="ARBA00023125"/>
    </source>
</evidence>
<accession>A0ABD0K2T2</accession>
<organism evidence="4 5">
    <name type="scientific">Batillaria attramentaria</name>
    <dbReference type="NCBI Taxonomy" id="370345"/>
    <lineage>
        <taxon>Eukaryota</taxon>
        <taxon>Metazoa</taxon>
        <taxon>Spiralia</taxon>
        <taxon>Lophotrochozoa</taxon>
        <taxon>Mollusca</taxon>
        <taxon>Gastropoda</taxon>
        <taxon>Caenogastropoda</taxon>
        <taxon>Sorbeoconcha</taxon>
        <taxon>Cerithioidea</taxon>
        <taxon>Batillariidae</taxon>
        <taxon>Batillaria</taxon>
    </lineage>
</organism>
<dbReference type="InterPro" id="IPR006600">
    <property type="entry name" value="HTH_CenpB_DNA-bd_dom"/>
</dbReference>
<dbReference type="Gene3D" id="1.10.10.60">
    <property type="entry name" value="Homeodomain-like"/>
    <property type="match status" value="2"/>
</dbReference>
<dbReference type="PROSITE" id="PS51253">
    <property type="entry name" value="HTH_CENPB"/>
    <property type="match status" value="1"/>
</dbReference>
<dbReference type="InterPro" id="IPR009057">
    <property type="entry name" value="Homeodomain-like_sf"/>
</dbReference>
<dbReference type="AlphaFoldDB" id="A0ABD0K2T2"/>
<evidence type="ECO:0000313" key="4">
    <source>
        <dbReference type="EMBL" id="KAK7481165.1"/>
    </source>
</evidence>
<dbReference type="Pfam" id="PF03221">
    <property type="entry name" value="HTH_Tnp_Tc5"/>
    <property type="match status" value="1"/>
</dbReference>
<keyword evidence="2" id="KW-0539">Nucleus</keyword>
<dbReference type="Pfam" id="PF04218">
    <property type="entry name" value="CENP-B_N"/>
    <property type="match status" value="1"/>
</dbReference>
<feature type="domain" description="HTH CENPB-type" evidence="3">
    <location>
        <begin position="66"/>
        <end position="137"/>
    </location>
</feature>
<evidence type="ECO:0000259" key="3">
    <source>
        <dbReference type="PROSITE" id="PS51253"/>
    </source>
</evidence>
<reference evidence="4 5" key="1">
    <citation type="journal article" date="2023" name="Sci. Data">
        <title>Genome assembly of the Korean intertidal mud-creeper Batillaria attramentaria.</title>
        <authorList>
            <person name="Patra A.K."/>
            <person name="Ho P.T."/>
            <person name="Jun S."/>
            <person name="Lee S.J."/>
            <person name="Kim Y."/>
            <person name="Won Y.J."/>
        </authorList>
    </citation>
    <scope>NUCLEOTIDE SEQUENCE [LARGE SCALE GENOMIC DNA]</scope>
    <source>
        <strain evidence="4">Wonlab-2016</strain>
    </source>
</reference>
<evidence type="ECO:0000313" key="5">
    <source>
        <dbReference type="Proteomes" id="UP001519460"/>
    </source>
</evidence>
<protein>
    <recommendedName>
        <fullName evidence="3">HTH CENPB-type domain-containing protein</fullName>
    </recommendedName>
</protein>
<gene>
    <name evidence="4" type="ORF">BaRGS_00027598</name>
</gene>
<dbReference type="SUPFAM" id="SSF46689">
    <property type="entry name" value="Homeodomain-like"/>
    <property type="match status" value="2"/>
</dbReference>
<dbReference type="GO" id="GO:0003677">
    <property type="term" value="F:DNA binding"/>
    <property type="evidence" value="ECO:0007669"/>
    <property type="project" value="UniProtKB-KW"/>
</dbReference>
<proteinExistence type="predicted"/>
<comment type="caution">
    <text evidence="4">The sequence shown here is derived from an EMBL/GenBank/DDBJ whole genome shotgun (WGS) entry which is preliminary data.</text>
</comment>
<sequence length="152" mass="17181">MAKVKKSTVFSLKRKIDLINASEETPPKSRKQLAADFGISPSTVTEVLNEKEKHKDLFYGGLTDVHKARIRTSKFSTVEDELMKWFLHVRARNVPVTGPILKTKAEELAHKNGTYDWVCTEGWEKKKSTINDNVMNSCTSRPVPDNVTNTCT</sequence>